<evidence type="ECO:0000313" key="3">
    <source>
        <dbReference type="Proteomes" id="UP000318834"/>
    </source>
</evidence>
<evidence type="ECO:0000313" key="2">
    <source>
        <dbReference type="EMBL" id="TMI70142.1"/>
    </source>
</evidence>
<dbReference type="SUPFAM" id="SSF53335">
    <property type="entry name" value="S-adenosyl-L-methionine-dependent methyltransferases"/>
    <property type="match status" value="1"/>
</dbReference>
<dbReference type="Proteomes" id="UP000318834">
    <property type="component" value="Unassembled WGS sequence"/>
</dbReference>
<proteinExistence type="predicted"/>
<dbReference type="InterPro" id="IPR029063">
    <property type="entry name" value="SAM-dependent_MTases_sf"/>
</dbReference>
<dbReference type="CDD" id="cd02440">
    <property type="entry name" value="AdoMet_MTases"/>
    <property type="match status" value="1"/>
</dbReference>
<sequence>MPDLTASTAARPFSPDFVGPRHRLRERLLLRLFLAANPGREVLNAGAGQGSFSLLIEQRGFDVTSLDTSPDAIELLGARVSGRVEQASLTELPFPDSTFDAVILGEVLEHIEDDRLALSESVRVLRPGGVVAVSVPANPRYFGPSDRWAGHVRRYSRAELLELTRAAGLRVERCDAWGFPFSTLYHRHVYDRHIERRGPDAPRGAFRPAVSMLGLLLNVDRLFVGVERGALGYLLVARKPQAPGTGPSVVADGVV</sequence>
<feature type="domain" description="Methyltransferase type 11" evidence="1">
    <location>
        <begin position="43"/>
        <end position="132"/>
    </location>
</feature>
<organism evidence="2 3">
    <name type="scientific">Candidatus Segetimicrobium genomatis</name>
    <dbReference type="NCBI Taxonomy" id="2569760"/>
    <lineage>
        <taxon>Bacteria</taxon>
        <taxon>Bacillati</taxon>
        <taxon>Candidatus Sysuimicrobiota</taxon>
        <taxon>Candidatus Sysuimicrobiia</taxon>
        <taxon>Candidatus Sysuimicrobiales</taxon>
        <taxon>Candidatus Segetimicrobiaceae</taxon>
        <taxon>Candidatus Segetimicrobium</taxon>
    </lineage>
</organism>
<dbReference type="EMBL" id="VBAP01000166">
    <property type="protein sequence ID" value="TMI70142.1"/>
    <property type="molecule type" value="Genomic_DNA"/>
</dbReference>
<dbReference type="GO" id="GO:0008757">
    <property type="term" value="F:S-adenosylmethionine-dependent methyltransferase activity"/>
    <property type="evidence" value="ECO:0007669"/>
    <property type="project" value="InterPro"/>
</dbReference>
<comment type="caution">
    <text evidence="2">The sequence shown here is derived from an EMBL/GenBank/DDBJ whole genome shotgun (WGS) entry which is preliminary data.</text>
</comment>
<reference evidence="2 3" key="1">
    <citation type="journal article" date="2019" name="Nat. Microbiol.">
        <title>Mediterranean grassland soil C-N compound turnover is dependent on rainfall and depth, and is mediated by genomically divergent microorganisms.</title>
        <authorList>
            <person name="Diamond S."/>
            <person name="Andeer P.F."/>
            <person name="Li Z."/>
            <person name="Crits-Christoph A."/>
            <person name="Burstein D."/>
            <person name="Anantharaman K."/>
            <person name="Lane K.R."/>
            <person name="Thomas B.C."/>
            <person name="Pan C."/>
            <person name="Northen T.R."/>
            <person name="Banfield J.F."/>
        </authorList>
    </citation>
    <scope>NUCLEOTIDE SEQUENCE [LARGE SCALE GENOMIC DNA]</scope>
    <source>
        <strain evidence="2">NP_8</strain>
    </source>
</reference>
<dbReference type="Pfam" id="PF08241">
    <property type="entry name" value="Methyltransf_11"/>
    <property type="match status" value="1"/>
</dbReference>
<evidence type="ECO:0000259" key="1">
    <source>
        <dbReference type="Pfam" id="PF08241"/>
    </source>
</evidence>
<gene>
    <name evidence="2" type="ORF">E6H05_14160</name>
</gene>
<name>A0A537IGF0_9BACT</name>
<dbReference type="Gene3D" id="3.40.50.150">
    <property type="entry name" value="Vaccinia Virus protein VP39"/>
    <property type="match status" value="1"/>
</dbReference>
<dbReference type="GO" id="GO:0032259">
    <property type="term" value="P:methylation"/>
    <property type="evidence" value="ECO:0007669"/>
    <property type="project" value="UniProtKB-KW"/>
</dbReference>
<protein>
    <submittedName>
        <fullName evidence="2">Methyltransferase domain-containing protein</fullName>
    </submittedName>
</protein>
<accession>A0A537IGF0</accession>
<dbReference type="PANTHER" id="PTHR43861">
    <property type="entry name" value="TRANS-ACONITATE 2-METHYLTRANSFERASE-RELATED"/>
    <property type="match status" value="1"/>
</dbReference>
<keyword evidence="2" id="KW-0489">Methyltransferase</keyword>
<dbReference type="AlphaFoldDB" id="A0A537IGF0"/>
<keyword evidence="2" id="KW-0808">Transferase</keyword>
<dbReference type="InterPro" id="IPR013216">
    <property type="entry name" value="Methyltransf_11"/>
</dbReference>